<organism evidence="12 13">
    <name type="scientific">Crenobacter intestini</name>
    <dbReference type="NCBI Taxonomy" id="2563443"/>
    <lineage>
        <taxon>Bacteria</taxon>
        <taxon>Pseudomonadati</taxon>
        <taxon>Pseudomonadota</taxon>
        <taxon>Betaproteobacteria</taxon>
        <taxon>Neisseriales</taxon>
        <taxon>Neisseriaceae</taxon>
        <taxon>Crenobacter</taxon>
    </lineage>
</organism>
<evidence type="ECO:0000256" key="6">
    <source>
        <dbReference type="ARBA" id="ARBA00022490"/>
    </source>
</evidence>
<dbReference type="GO" id="GO:0005737">
    <property type="term" value="C:cytoplasm"/>
    <property type="evidence" value="ECO:0007669"/>
    <property type="project" value="UniProtKB-SubCell"/>
</dbReference>
<dbReference type="InterPro" id="IPR004516">
    <property type="entry name" value="HisRS/HisZ"/>
</dbReference>
<dbReference type="RefSeq" id="WP_136553262.1">
    <property type="nucleotide sequence ID" value="NZ_STGJ01000009.1"/>
</dbReference>
<evidence type="ECO:0000313" key="13">
    <source>
        <dbReference type="Proteomes" id="UP000308891"/>
    </source>
</evidence>
<dbReference type="PIRSF" id="PIRSF001549">
    <property type="entry name" value="His-tRNA_synth"/>
    <property type="match status" value="1"/>
</dbReference>
<feature type="binding site" evidence="10">
    <location>
        <position position="128"/>
    </location>
    <ligand>
        <name>L-histidine</name>
        <dbReference type="ChEBI" id="CHEBI:57595"/>
    </ligand>
</feature>
<feature type="binding site" evidence="10">
    <location>
        <begin position="80"/>
        <end position="82"/>
    </location>
    <ligand>
        <name>L-histidine</name>
        <dbReference type="ChEBI" id="CHEBI:57595"/>
    </ligand>
</feature>
<dbReference type="GO" id="GO:0004821">
    <property type="term" value="F:histidine-tRNA ligase activity"/>
    <property type="evidence" value="ECO:0007669"/>
    <property type="project" value="TreeGrafter"/>
</dbReference>
<evidence type="ECO:0000259" key="11">
    <source>
        <dbReference type="Pfam" id="PF13393"/>
    </source>
</evidence>
<evidence type="ECO:0000256" key="8">
    <source>
        <dbReference type="ARBA" id="ARBA00025246"/>
    </source>
</evidence>
<name>A0A4V6TSW4_9NEIS</name>
<dbReference type="PANTHER" id="PTHR43707:SF1">
    <property type="entry name" value="HISTIDINE--TRNA LIGASE, MITOCHONDRIAL-RELATED"/>
    <property type="match status" value="1"/>
</dbReference>
<evidence type="ECO:0000256" key="3">
    <source>
        <dbReference type="ARBA" id="ARBA00005539"/>
    </source>
</evidence>
<reference evidence="12 13" key="1">
    <citation type="submission" date="2019-04" db="EMBL/GenBank/DDBJ databases">
        <title>Crenobacter sp. nov.</title>
        <authorList>
            <person name="Shi S."/>
        </authorList>
    </citation>
    <scope>NUCLEOTIDE SEQUENCE [LARGE SCALE GENOMIC DNA]</scope>
    <source>
        <strain evidence="12 13">GY 70310</strain>
    </source>
</reference>
<dbReference type="NCBIfam" id="NF009086">
    <property type="entry name" value="PRK12421.1"/>
    <property type="match status" value="1"/>
</dbReference>
<dbReference type="SUPFAM" id="SSF55681">
    <property type="entry name" value="Class II aaRS and biotin synthetases"/>
    <property type="match status" value="1"/>
</dbReference>
<keyword evidence="13" id="KW-1185">Reference proteome</keyword>
<dbReference type="HAMAP" id="MF_00125">
    <property type="entry name" value="HisZ"/>
    <property type="match status" value="1"/>
</dbReference>
<dbReference type="InterPro" id="IPR004517">
    <property type="entry name" value="HisZ"/>
</dbReference>
<dbReference type="Gene3D" id="3.30.930.10">
    <property type="entry name" value="Bira Bifunctional Protein, Domain 2"/>
    <property type="match status" value="1"/>
</dbReference>
<protein>
    <recommendedName>
        <fullName evidence="5 9">ATP phosphoribosyltransferase regulatory subunit</fullName>
    </recommendedName>
</protein>
<comment type="similarity">
    <text evidence="3 9">Belongs to the class-II aminoacyl-tRNA synthetase family. HisZ subfamily.</text>
</comment>
<dbReference type="OrthoDB" id="9769617at2"/>
<dbReference type="GO" id="GO:0016757">
    <property type="term" value="F:glycosyltransferase activity"/>
    <property type="evidence" value="ECO:0007669"/>
    <property type="project" value="UniProtKB-KW"/>
</dbReference>
<dbReference type="InterPro" id="IPR041715">
    <property type="entry name" value="HisRS-like_core"/>
</dbReference>
<comment type="miscellaneous">
    <text evidence="9">This function is generally fulfilled by the C-terminal part of HisG, which is missing in some bacteria such as this one.</text>
</comment>
<keyword evidence="12" id="KW-0328">Glycosyltransferase</keyword>
<evidence type="ECO:0000256" key="1">
    <source>
        <dbReference type="ARBA" id="ARBA00004496"/>
    </source>
</evidence>
<dbReference type="GO" id="GO:0000105">
    <property type="term" value="P:L-histidine biosynthetic process"/>
    <property type="evidence" value="ECO:0007669"/>
    <property type="project" value="UniProtKB-UniRule"/>
</dbReference>
<dbReference type="EMBL" id="STGJ01000009">
    <property type="protein sequence ID" value="TIC82313.1"/>
    <property type="molecule type" value="Genomic_DNA"/>
</dbReference>
<dbReference type="InterPro" id="IPR045864">
    <property type="entry name" value="aa-tRNA-synth_II/BPL/LPL"/>
</dbReference>
<comment type="caution">
    <text evidence="12">The sequence shown here is derived from an EMBL/GenBank/DDBJ whole genome shotgun (WGS) entry which is preliminary data.</text>
</comment>
<accession>A0A4V6TSW4</accession>
<comment type="function">
    <text evidence="8 9">Required for the first step of histidine biosynthesis. May allow the feedback regulation of ATP phosphoribosyltransferase activity by histidine.</text>
</comment>
<dbReference type="NCBIfam" id="NF008935">
    <property type="entry name" value="PRK12292.1-1"/>
    <property type="match status" value="1"/>
</dbReference>
<evidence type="ECO:0000256" key="10">
    <source>
        <dbReference type="PIRSR" id="PIRSR001549-1"/>
    </source>
</evidence>
<sequence>MRNWLLPEHIADILPATARQVESAKAAMLERFRTAGYELVSPPLIEYVEALVSTDDSALALKTFKLDDHLSGRQLGLRADITPQVARIDAHLLAERTGVTRLCYAGSVVHARPAGLMSSREPLQVGAELYGYAGIEADLEIIGLMLASLRGAGVEGLRLDVGHIGIFRGLVQAAGLDASLAQALFDALQAKDASGIRALCADVAEPYRSAFSALPELYGPASVLEAARTRLPSLPEIELALLQLGAIARALGNEVELCFDLAELRSGFYHTGLVFTAYAPGWSDAIARGGRYDNVGRRFGRARPATGFSLDLRDLIRILPEREATRGIRVAQRLLPDAKGEIERLRGRGEVVVLDYLGESAEALGCDRELVAEAGAWRVVPFQ</sequence>
<dbReference type="GO" id="GO:0006427">
    <property type="term" value="P:histidyl-tRNA aminoacylation"/>
    <property type="evidence" value="ECO:0007669"/>
    <property type="project" value="TreeGrafter"/>
</dbReference>
<dbReference type="CDD" id="cd00773">
    <property type="entry name" value="HisRS-like_core"/>
    <property type="match status" value="1"/>
</dbReference>
<dbReference type="UniPathway" id="UPA00031">
    <property type="reaction ID" value="UER00006"/>
</dbReference>
<dbReference type="Pfam" id="PF13393">
    <property type="entry name" value="tRNA-synt_His"/>
    <property type="match status" value="1"/>
</dbReference>
<feature type="domain" description="Class II Histidinyl-tRNA synthetase (HisRS)-like catalytic core" evidence="11">
    <location>
        <begin position="9"/>
        <end position="315"/>
    </location>
</feature>
<evidence type="ECO:0000313" key="12">
    <source>
        <dbReference type="EMBL" id="TIC82313.1"/>
    </source>
</evidence>
<comment type="subunit">
    <text evidence="4 9">Heteromultimer composed of HisG and HisZ subunits.</text>
</comment>
<feature type="binding site" evidence="10">
    <location>
        <position position="265"/>
    </location>
    <ligand>
        <name>L-histidine</name>
        <dbReference type="ChEBI" id="CHEBI:57595"/>
    </ligand>
</feature>
<evidence type="ECO:0000256" key="2">
    <source>
        <dbReference type="ARBA" id="ARBA00004667"/>
    </source>
</evidence>
<gene>
    <name evidence="9" type="primary">hisZ</name>
    <name evidence="12" type="ORF">E5K04_09140</name>
</gene>
<keyword evidence="9" id="KW-0028">Amino-acid biosynthesis</keyword>
<keyword evidence="7 9" id="KW-0368">Histidine biosynthesis</keyword>
<dbReference type="AlphaFoldDB" id="A0A4V6TSW4"/>
<keyword evidence="12" id="KW-0808">Transferase</keyword>
<evidence type="ECO:0000256" key="9">
    <source>
        <dbReference type="HAMAP-Rule" id="MF_00125"/>
    </source>
</evidence>
<evidence type="ECO:0000256" key="4">
    <source>
        <dbReference type="ARBA" id="ARBA00011496"/>
    </source>
</evidence>
<feature type="binding site" evidence="10">
    <location>
        <position position="124"/>
    </location>
    <ligand>
        <name>L-histidine</name>
        <dbReference type="ChEBI" id="CHEBI:57595"/>
    </ligand>
</feature>
<comment type="pathway">
    <text evidence="2 9">Amino-acid biosynthesis; L-histidine biosynthesis; L-histidine from 5-phospho-alpha-D-ribose 1-diphosphate: step 1/9.</text>
</comment>
<keyword evidence="6 9" id="KW-0963">Cytoplasm</keyword>
<dbReference type="Proteomes" id="UP000308891">
    <property type="component" value="Unassembled WGS sequence"/>
</dbReference>
<proteinExistence type="inferred from homology"/>
<evidence type="ECO:0000256" key="7">
    <source>
        <dbReference type="ARBA" id="ARBA00023102"/>
    </source>
</evidence>
<dbReference type="PANTHER" id="PTHR43707">
    <property type="entry name" value="HISTIDYL-TRNA SYNTHETASE"/>
    <property type="match status" value="1"/>
</dbReference>
<comment type="subcellular location">
    <subcellularLocation>
        <location evidence="1 9">Cytoplasm</location>
    </subcellularLocation>
</comment>
<evidence type="ECO:0000256" key="5">
    <source>
        <dbReference type="ARBA" id="ARBA00020397"/>
    </source>
</evidence>